<evidence type="ECO:0000313" key="1">
    <source>
        <dbReference type="EMBL" id="GFO18224.1"/>
    </source>
</evidence>
<keyword evidence="2" id="KW-1185">Reference proteome</keyword>
<sequence>IGVADWDTGHAATGETLFNLGSTAKAFVPYVLAEIMNSKGNHDAKSECLRPGTVSYPGTPHVGFPDCPGIGGTNVASLEILQKKPTHSSSLRYRSCLTQQFCFSSSIPYPISHQSLVYPVCTRTTLLFSQPFNQYLVEELDSVPLCPTYNSQGGENRTLANGSFIPANLRQRIRASDKDILASARTHHYSPNGHRGPVPIGAHPFKLLLRLCIFELLAAEAWPSTGCAQYHSSVKMTTVSSAVKLALARILPVLQ</sequence>
<evidence type="ECO:0000313" key="2">
    <source>
        <dbReference type="Proteomes" id="UP000735302"/>
    </source>
</evidence>
<reference evidence="1 2" key="1">
    <citation type="journal article" date="2021" name="Elife">
        <title>Chloroplast acquisition without the gene transfer in kleptoplastic sea slugs, Plakobranchus ocellatus.</title>
        <authorList>
            <person name="Maeda T."/>
            <person name="Takahashi S."/>
            <person name="Yoshida T."/>
            <person name="Shimamura S."/>
            <person name="Takaki Y."/>
            <person name="Nagai Y."/>
            <person name="Toyoda A."/>
            <person name="Suzuki Y."/>
            <person name="Arimoto A."/>
            <person name="Ishii H."/>
            <person name="Satoh N."/>
            <person name="Nishiyama T."/>
            <person name="Hasebe M."/>
            <person name="Maruyama T."/>
            <person name="Minagawa J."/>
            <person name="Obokata J."/>
            <person name="Shigenobu S."/>
        </authorList>
    </citation>
    <scope>NUCLEOTIDE SEQUENCE [LARGE SCALE GENOMIC DNA]</scope>
</reference>
<dbReference type="Proteomes" id="UP000735302">
    <property type="component" value="Unassembled WGS sequence"/>
</dbReference>
<evidence type="ECO:0008006" key="3">
    <source>
        <dbReference type="Google" id="ProtNLM"/>
    </source>
</evidence>
<organism evidence="1 2">
    <name type="scientific">Plakobranchus ocellatus</name>
    <dbReference type="NCBI Taxonomy" id="259542"/>
    <lineage>
        <taxon>Eukaryota</taxon>
        <taxon>Metazoa</taxon>
        <taxon>Spiralia</taxon>
        <taxon>Lophotrochozoa</taxon>
        <taxon>Mollusca</taxon>
        <taxon>Gastropoda</taxon>
        <taxon>Heterobranchia</taxon>
        <taxon>Euthyneura</taxon>
        <taxon>Panpulmonata</taxon>
        <taxon>Sacoglossa</taxon>
        <taxon>Placobranchoidea</taxon>
        <taxon>Plakobranchidae</taxon>
        <taxon>Plakobranchus</taxon>
    </lineage>
</organism>
<protein>
    <recommendedName>
        <fullName evidence="3">Beta-lactamase-related domain-containing protein</fullName>
    </recommendedName>
</protein>
<feature type="non-terminal residue" evidence="1">
    <location>
        <position position="1"/>
    </location>
</feature>
<gene>
    <name evidence="1" type="ORF">PoB_004472900</name>
</gene>
<dbReference type="EMBL" id="BLXT01004946">
    <property type="protein sequence ID" value="GFO18224.1"/>
    <property type="molecule type" value="Genomic_DNA"/>
</dbReference>
<accession>A0AAV4BIU0</accession>
<name>A0AAV4BIU0_9GAST</name>
<comment type="caution">
    <text evidence="1">The sequence shown here is derived from an EMBL/GenBank/DDBJ whole genome shotgun (WGS) entry which is preliminary data.</text>
</comment>
<dbReference type="AlphaFoldDB" id="A0AAV4BIU0"/>
<proteinExistence type="predicted"/>